<protein>
    <submittedName>
        <fullName evidence="2">Uncharacterized protein</fullName>
    </submittedName>
</protein>
<dbReference type="Proteomes" id="UP000054217">
    <property type="component" value="Unassembled WGS sequence"/>
</dbReference>
<evidence type="ECO:0000313" key="3">
    <source>
        <dbReference type="Proteomes" id="UP000054217"/>
    </source>
</evidence>
<dbReference type="InParanoid" id="A0A0C3P845"/>
<feature type="compositionally biased region" description="Polar residues" evidence="1">
    <location>
        <begin position="61"/>
        <end position="70"/>
    </location>
</feature>
<gene>
    <name evidence="2" type="ORF">M404DRAFT_1001138</name>
</gene>
<dbReference type="EMBL" id="KN831975">
    <property type="protein sequence ID" value="KIO03654.1"/>
    <property type="molecule type" value="Genomic_DNA"/>
</dbReference>
<sequence length="90" mass="9756">MWQRHRRQQALQYIGGDISSFTGSDPGDDHAHLQRIMFDAGAGTSKHQLLLAARAAEQAKWSDTTISKDITNTNTQGPSTSSQSPSTSVV</sequence>
<name>A0A0C3P845_PISTI</name>
<reference evidence="2 3" key="1">
    <citation type="submission" date="2014-04" db="EMBL/GenBank/DDBJ databases">
        <authorList>
            <consortium name="DOE Joint Genome Institute"/>
            <person name="Kuo A."/>
            <person name="Kohler A."/>
            <person name="Costa M.D."/>
            <person name="Nagy L.G."/>
            <person name="Floudas D."/>
            <person name="Copeland A."/>
            <person name="Barry K.W."/>
            <person name="Cichocki N."/>
            <person name="Veneault-Fourrey C."/>
            <person name="LaButti K."/>
            <person name="Lindquist E.A."/>
            <person name="Lipzen A."/>
            <person name="Lundell T."/>
            <person name="Morin E."/>
            <person name="Murat C."/>
            <person name="Sun H."/>
            <person name="Tunlid A."/>
            <person name="Henrissat B."/>
            <person name="Grigoriev I.V."/>
            <person name="Hibbett D.S."/>
            <person name="Martin F."/>
            <person name="Nordberg H.P."/>
            <person name="Cantor M.N."/>
            <person name="Hua S.X."/>
        </authorList>
    </citation>
    <scope>NUCLEOTIDE SEQUENCE [LARGE SCALE GENOMIC DNA]</scope>
    <source>
        <strain evidence="2 3">Marx 270</strain>
    </source>
</reference>
<evidence type="ECO:0000313" key="2">
    <source>
        <dbReference type="EMBL" id="KIO03654.1"/>
    </source>
</evidence>
<evidence type="ECO:0000256" key="1">
    <source>
        <dbReference type="SAM" id="MobiDB-lite"/>
    </source>
</evidence>
<keyword evidence="3" id="KW-1185">Reference proteome</keyword>
<dbReference type="AlphaFoldDB" id="A0A0C3P845"/>
<reference evidence="3" key="2">
    <citation type="submission" date="2015-01" db="EMBL/GenBank/DDBJ databases">
        <title>Evolutionary Origins and Diversification of the Mycorrhizal Mutualists.</title>
        <authorList>
            <consortium name="DOE Joint Genome Institute"/>
            <consortium name="Mycorrhizal Genomics Consortium"/>
            <person name="Kohler A."/>
            <person name="Kuo A."/>
            <person name="Nagy L.G."/>
            <person name="Floudas D."/>
            <person name="Copeland A."/>
            <person name="Barry K.W."/>
            <person name="Cichocki N."/>
            <person name="Veneault-Fourrey C."/>
            <person name="LaButti K."/>
            <person name="Lindquist E.A."/>
            <person name="Lipzen A."/>
            <person name="Lundell T."/>
            <person name="Morin E."/>
            <person name="Murat C."/>
            <person name="Riley R."/>
            <person name="Ohm R."/>
            <person name="Sun H."/>
            <person name="Tunlid A."/>
            <person name="Henrissat B."/>
            <person name="Grigoriev I.V."/>
            <person name="Hibbett D.S."/>
            <person name="Martin F."/>
        </authorList>
    </citation>
    <scope>NUCLEOTIDE SEQUENCE [LARGE SCALE GENOMIC DNA]</scope>
    <source>
        <strain evidence="3">Marx 270</strain>
    </source>
</reference>
<organism evidence="2 3">
    <name type="scientific">Pisolithus tinctorius Marx 270</name>
    <dbReference type="NCBI Taxonomy" id="870435"/>
    <lineage>
        <taxon>Eukaryota</taxon>
        <taxon>Fungi</taxon>
        <taxon>Dikarya</taxon>
        <taxon>Basidiomycota</taxon>
        <taxon>Agaricomycotina</taxon>
        <taxon>Agaricomycetes</taxon>
        <taxon>Agaricomycetidae</taxon>
        <taxon>Boletales</taxon>
        <taxon>Sclerodermatineae</taxon>
        <taxon>Pisolithaceae</taxon>
        <taxon>Pisolithus</taxon>
    </lineage>
</organism>
<feature type="region of interest" description="Disordered" evidence="1">
    <location>
        <begin position="61"/>
        <end position="90"/>
    </location>
</feature>
<proteinExistence type="predicted"/>
<accession>A0A0C3P845</accession>
<feature type="compositionally biased region" description="Low complexity" evidence="1">
    <location>
        <begin position="71"/>
        <end position="90"/>
    </location>
</feature>
<dbReference type="HOGENOM" id="CLU_185483_1_0_1"/>